<dbReference type="Proteomes" id="UP000053095">
    <property type="component" value="Unassembled WGS sequence"/>
</dbReference>
<keyword evidence="3" id="KW-1185">Reference proteome</keyword>
<evidence type="ECO:0000313" key="2">
    <source>
        <dbReference type="EMBL" id="GAM39482.1"/>
    </source>
</evidence>
<proteinExistence type="predicted"/>
<reference evidence="3" key="1">
    <citation type="journal article" date="2015" name="Genome Announc.">
        <title>Draft genome sequence of Talaromyces cellulolyticus strain Y-94, a source of lignocellulosic biomass-degrading enzymes.</title>
        <authorList>
            <person name="Fujii T."/>
            <person name="Koike H."/>
            <person name="Sawayama S."/>
            <person name="Yano S."/>
            <person name="Inoue H."/>
        </authorList>
    </citation>
    <scope>NUCLEOTIDE SEQUENCE [LARGE SCALE GENOMIC DNA]</scope>
    <source>
        <strain evidence="3">Y-94</strain>
    </source>
</reference>
<dbReference type="AlphaFoldDB" id="A0A6V8HDB9"/>
<comment type="caution">
    <text evidence="2">The sequence shown here is derived from an EMBL/GenBank/DDBJ whole genome shotgun (WGS) entry which is preliminary data.</text>
</comment>
<organism evidence="2 3">
    <name type="scientific">Talaromyces pinophilus</name>
    <name type="common">Penicillium pinophilum</name>
    <dbReference type="NCBI Taxonomy" id="128442"/>
    <lineage>
        <taxon>Eukaryota</taxon>
        <taxon>Fungi</taxon>
        <taxon>Dikarya</taxon>
        <taxon>Ascomycota</taxon>
        <taxon>Pezizomycotina</taxon>
        <taxon>Eurotiomycetes</taxon>
        <taxon>Eurotiomycetidae</taxon>
        <taxon>Eurotiales</taxon>
        <taxon>Trichocomaceae</taxon>
        <taxon>Talaromyces</taxon>
        <taxon>Talaromyces sect. Talaromyces</taxon>
    </lineage>
</organism>
<accession>A0A6V8HDB9</accession>
<gene>
    <name evidence="2" type="ORF">TCE0_034r11071</name>
</gene>
<sequence length="202" mass="22571">MLSGFGDAGEEDNFPEQNGQRSRAQSNMEDKASSNSFVHGPGIQPYSVQNFDNIERDISADPPENDVHIRSSSIPVLHRFTLDDQVLAERLANSQMEAESSGSHRSGRNSAMLSHGTFKNRDTFDTDIFLDFSPGIKSDDRHTNLSGSHKSYPTDSDTLPQTQKIQRRLPPSQSHLAQKLFSEAQFKTPRVTKSRTLTTETF</sequence>
<evidence type="ECO:0000256" key="1">
    <source>
        <dbReference type="SAM" id="MobiDB-lite"/>
    </source>
</evidence>
<dbReference type="EMBL" id="DF933830">
    <property type="protein sequence ID" value="GAM39482.1"/>
    <property type="molecule type" value="Genomic_DNA"/>
</dbReference>
<feature type="region of interest" description="Disordered" evidence="1">
    <location>
        <begin position="1"/>
        <end position="46"/>
    </location>
</feature>
<name>A0A6V8HDB9_TALPI</name>
<feature type="compositionally biased region" description="Polar residues" evidence="1">
    <location>
        <begin position="144"/>
        <end position="160"/>
    </location>
</feature>
<evidence type="ECO:0000313" key="3">
    <source>
        <dbReference type="Proteomes" id="UP000053095"/>
    </source>
</evidence>
<protein>
    <submittedName>
        <fullName evidence="2">Uncharacterized protein</fullName>
    </submittedName>
</protein>
<feature type="region of interest" description="Disordered" evidence="1">
    <location>
        <begin position="139"/>
        <end position="160"/>
    </location>
</feature>
<feature type="compositionally biased region" description="Polar residues" evidence="1">
    <location>
        <begin position="15"/>
        <end position="37"/>
    </location>
</feature>